<sequence length="63" mass="7887">MCVVEMTPLELDERFREFRSYAECPCCGRWDWHLFYRVRIGRVFKQSRVQRICYKCGFGWWQK</sequence>
<name>A0A023ZXM2_9CAUD</name>
<keyword evidence="2" id="KW-1185">Reference proteome</keyword>
<reference evidence="1 2" key="1">
    <citation type="submission" date="2014-03" db="EMBL/GenBank/DDBJ databases">
        <authorList>
            <person name="Bragg J."/>
            <person name="Dehn A."/>
            <person name="Hefner M."/>
            <person name="McHugh D."/>
            <person name="Petersen P."/>
            <person name="Zeba F."/>
            <person name="Zegers G.P."/>
            <person name="Page S.T."/>
            <person name="Bradley K.W."/>
            <person name="Clarke D.Q."/>
            <person name="Lewis M.F."/>
            <person name="Barker L.P."/>
            <person name="Bailey C."/>
            <person name="Asai D.J."/>
            <person name="Garber M.L."/>
            <person name="Bowman C.A."/>
            <person name="Russell D.A."/>
            <person name="Pope W.H."/>
            <person name="Jacobs-Sera D."/>
            <person name="Hendrix R.W."/>
            <person name="Hatfull G.F."/>
        </authorList>
    </citation>
    <scope>NUCLEOTIDE SEQUENCE [LARGE SCALE GENOMIC DNA]</scope>
</reference>
<evidence type="ECO:0000313" key="1">
    <source>
        <dbReference type="EMBL" id="AHY84173.1"/>
    </source>
</evidence>
<dbReference type="EMBL" id="KJ538721">
    <property type="protein sequence ID" value="AHY84173.1"/>
    <property type="molecule type" value="Genomic_DNA"/>
</dbReference>
<evidence type="ECO:0000313" key="2">
    <source>
        <dbReference type="Proteomes" id="UP000024435"/>
    </source>
</evidence>
<proteinExistence type="predicted"/>
<gene>
    <name evidence="1" type="primary">99</name>
    <name evidence="1" type="ORF">PBI_MOSMORIS_99</name>
</gene>
<dbReference type="RefSeq" id="YP_009031609.1">
    <property type="nucleotide sequence ID" value="NC_024138.1"/>
</dbReference>
<organism evidence="1 2">
    <name type="scientific">Mycobacterium phage MosMoris</name>
    <dbReference type="NCBI Taxonomy" id="1471542"/>
    <lineage>
        <taxon>Viruses</taxon>
        <taxon>Duplodnaviria</taxon>
        <taxon>Heunggongvirae</taxon>
        <taxon>Uroviricota</taxon>
        <taxon>Caudoviricetes</taxon>
        <taxon>Marvinvirus</taxon>
        <taxon>Marvinvirus mosmoris</taxon>
    </lineage>
</organism>
<accession>A0A023ZXM2</accession>
<dbReference type="GeneID" id="19487537"/>
<dbReference type="KEGG" id="vg:19487537"/>
<dbReference type="Proteomes" id="UP000024435">
    <property type="component" value="Segment"/>
</dbReference>
<protein>
    <submittedName>
        <fullName evidence="1">Uncharacterized protein</fullName>
    </submittedName>
</protein>